<keyword evidence="3" id="KW-1185">Reference proteome</keyword>
<dbReference type="InterPro" id="IPR036388">
    <property type="entry name" value="WH-like_DNA-bd_sf"/>
</dbReference>
<organism evidence="2 3">
    <name type="scientific">Nonomuraea fuscirosea</name>
    <dbReference type="NCBI Taxonomy" id="1291556"/>
    <lineage>
        <taxon>Bacteria</taxon>
        <taxon>Bacillati</taxon>
        <taxon>Actinomycetota</taxon>
        <taxon>Actinomycetes</taxon>
        <taxon>Streptosporangiales</taxon>
        <taxon>Streptosporangiaceae</taxon>
        <taxon>Nonomuraea</taxon>
    </lineage>
</organism>
<dbReference type="EMBL" id="PVNG01000006">
    <property type="protein sequence ID" value="PRX65905.1"/>
    <property type="molecule type" value="Genomic_DNA"/>
</dbReference>
<dbReference type="GO" id="GO:0006950">
    <property type="term" value="P:response to stress"/>
    <property type="evidence" value="ECO:0007669"/>
    <property type="project" value="TreeGrafter"/>
</dbReference>
<dbReference type="GO" id="GO:0003677">
    <property type="term" value="F:DNA binding"/>
    <property type="evidence" value="ECO:0007669"/>
    <property type="project" value="UniProtKB-KW"/>
</dbReference>
<name>A0A2T0N1T3_9ACTN</name>
<dbReference type="AlphaFoldDB" id="A0A2T0N1T3"/>
<dbReference type="InterPro" id="IPR000835">
    <property type="entry name" value="HTH_MarR-typ"/>
</dbReference>
<dbReference type="PANTHER" id="PTHR33164:SF95">
    <property type="entry name" value="TRANSCRIPTIONAL REGULATOR"/>
    <property type="match status" value="1"/>
</dbReference>
<reference evidence="2 3" key="1">
    <citation type="submission" date="2018-03" db="EMBL/GenBank/DDBJ databases">
        <title>Genomic Encyclopedia of Type Strains, Phase III (KMG-III): the genomes of soil and plant-associated and newly described type strains.</title>
        <authorList>
            <person name="Whitman W."/>
        </authorList>
    </citation>
    <scope>NUCLEOTIDE SEQUENCE [LARGE SCALE GENOMIC DNA]</scope>
    <source>
        <strain evidence="2 3">CGMCC 4.7104</strain>
    </source>
</reference>
<dbReference type="InterPro" id="IPR036390">
    <property type="entry name" value="WH_DNA-bd_sf"/>
</dbReference>
<dbReference type="Proteomes" id="UP000238312">
    <property type="component" value="Unassembled WGS sequence"/>
</dbReference>
<dbReference type="PROSITE" id="PS50995">
    <property type="entry name" value="HTH_MARR_2"/>
    <property type="match status" value="1"/>
</dbReference>
<dbReference type="Pfam" id="PF12802">
    <property type="entry name" value="MarR_2"/>
    <property type="match status" value="1"/>
</dbReference>
<comment type="caution">
    <text evidence="2">The sequence shown here is derived from an EMBL/GenBank/DDBJ whole genome shotgun (WGS) entry which is preliminary data.</text>
</comment>
<feature type="domain" description="HTH marR-type" evidence="1">
    <location>
        <begin position="12"/>
        <end position="144"/>
    </location>
</feature>
<accession>A0A2T0N1T3</accession>
<proteinExistence type="predicted"/>
<keyword evidence="2" id="KW-0238">DNA-binding</keyword>
<gene>
    <name evidence="2" type="ORF">B0I32_10641</name>
</gene>
<dbReference type="SUPFAM" id="SSF46785">
    <property type="entry name" value="Winged helix' DNA-binding domain"/>
    <property type="match status" value="1"/>
</dbReference>
<dbReference type="InterPro" id="IPR039422">
    <property type="entry name" value="MarR/SlyA-like"/>
</dbReference>
<evidence type="ECO:0000313" key="3">
    <source>
        <dbReference type="Proteomes" id="UP000238312"/>
    </source>
</evidence>
<dbReference type="PRINTS" id="PR00598">
    <property type="entry name" value="HTHMARR"/>
</dbReference>
<dbReference type="Gene3D" id="1.10.10.10">
    <property type="entry name" value="Winged helix-like DNA-binding domain superfamily/Winged helix DNA-binding domain"/>
    <property type="match status" value="1"/>
</dbReference>
<dbReference type="PANTHER" id="PTHR33164">
    <property type="entry name" value="TRANSCRIPTIONAL REGULATOR, MARR FAMILY"/>
    <property type="match status" value="1"/>
</dbReference>
<evidence type="ECO:0000259" key="1">
    <source>
        <dbReference type="PROSITE" id="PS50995"/>
    </source>
</evidence>
<dbReference type="GO" id="GO:0003700">
    <property type="term" value="F:DNA-binding transcription factor activity"/>
    <property type="evidence" value="ECO:0007669"/>
    <property type="project" value="InterPro"/>
</dbReference>
<evidence type="ECO:0000313" key="2">
    <source>
        <dbReference type="EMBL" id="PRX65905.1"/>
    </source>
</evidence>
<dbReference type="SMART" id="SM00347">
    <property type="entry name" value="HTH_MARR"/>
    <property type="match status" value="1"/>
</dbReference>
<sequence length="167" mass="18189">MLGRMSGETSGEDNLGWTLGLLLRAYQSSVVTVIGDLPHGPRGYQTLAAVVAGDHPTQLALAAHLGIDRTVMTYLVDDLVQAGLVERRLNPADRRQRRIVATSEGVRAFEKLERRVREAEDGLLGALDAAERETFRSLLRRVACDVRDIEPATDPCEVAEQVLADGA</sequence>
<protein>
    <submittedName>
        <fullName evidence="2">DNA-binding MarR family transcriptional regulator</fullName>
    </submittedName>
</protein>